<protein>
    <submittedName>
        <fullName evidence="1">Uncharacterized protein</fullName>
    </submittedName>
</protein>
<organism evidence="1 2">
    <name type="scientific">Ammonifex thiophilus</name>
    <dbReference type="NCBI Taxonomy" id="444093"/>
    <lineage>
        <taxon>Bacteria</taxon>
        <taxon>Bacillati</taxon>
        <taxon>Bacillota</taxon>
        <taxon>Clostridia</taxon>
        <taxon>Thermoanaerobacterales</taxon>
        <taxon>Thermoanaerobacteraceae</taxon>
        <taxon>Ammonifex</taxon>
    </lineage>
</organism>
<keyword evidence="2" id="KW-1185">Reference proteome</keyword>
<dbReference type="AlphaFoldDB" id="A0A3D8P414"/>
<proteinExistence type="predicted"/>
<evidence type="ECO:0000313" key="1">
    <source>
        <dbReference type="EMBL" id="RDV83892.1"/>
    </source>
</evidence>
<accession>A0A3D8P414</accession>
<name>A0A3D8P414_9THEO</name>
<sequence length="98" mass="11370">MQSLGSWAASPELDRYRRVARAVVAQAVWDVLKPRHVSSEAERVLVREDALRFIRKAVEEDGYERWLFEVAGVCPRRLLKKLRERLSRQEGAKLRPVG</sequence>
<dbReference type="Proteomes" id="UP000256329">
    <property type="component" value="Unassembled WGS sequence"/>
</dbReference>
<gene>
    <name evidence="1" type="ORF">DXX99_03395</name>
</gene>
<evidence type="ECO:0000313" key="2">
    <source>
        <dbReference type="Proteomes" id="UP000256329"/>
    </source>
</evidence>
<reference evidence="1 2" key="1">
    <citation type="submission" date="2018-08" db="EMBL/GenBank/DDBJ databases">
        <title>Form III RuBisCO-mediated autotrophy in Thermodesulfobium bacteria.</title>
        <authorList>
            <person name="Toshchakov S.V."/>
            <person name="Kublanov I.V."/>
            <person name="Frolov E."/>
            <person name="Bonch-Osmolovskaya E.A."/>
            <person name="Tourova T.P."/>
            <person name="Chernych N.A."/>
            <person name="Lebedinsky A.V."/>
        </authorList>
    </citation>
    <scope>NUCLEOTIDE SEQUENCE [LARGE SCALE GENOMIC DNA]</scope>
    <source>
        <strain evidence="1 2">SR</strain>
    </source>
</reference>
<dbReference type="OrthoDB" id="2112876at2"/>
<dbReference type="RefSeq" id="WP_115792112.1">
    <property type="nucleotide sequence ID" value="NZ_QSLN01000003.1"/>
</dbReference>
<comment type="caution">
    <text evidence="1">The sequence shown here is derived from an EMBL/GenBank/DDBJ whole genome shotgun (WGS) entry which is preliminary data.</text>
</comment>
<dbReference type="EMBL" id="QSLN01000003">
    <property type="protein sequence ID" value="RDV83892.1"/>
    <property type="molecule type" value="Genomic_DNA"/>
</dbReference>